<feature type="chain" id="PRO_5031201573" description="Secreted protein" evidence="1">
    <location>
        <begin position="20"/>
        <end position="89"/>
    </location>
</feature>
<keyword evidence="3" id="KW-1185">Reference proteome</keyword>
<name>A0A7X5U6Y8_9GAMM</name>
<accession>A0A7X5U6Y8</accession>
<evidence type="ECO:0000313" key="3">
    <source>
        <dbReference type="Proteomes" id="UP000490980"/>
    </source>
</evidence>
<sequence length="89" mass="9619">MYRCITLALLGLAASTAAAGDTHTTTRLVVKKVCSDAQRQQVRKQLLDGHSLETVRQANPCFDREIAALALEPDLRSLGGVHHASSNHL</sequence>
<dbReference type="AlphaFoldDB" id="A0A7X5U6Y8"/>
<evidence type="ECO:0000313" key="2">
    <source>
        <dbReference type="EMBL" id="NII04974.1"/>
    </source>
</evidence>
<evidence type="ECO:0000256" key="1">
    <source>
        <dbReference type="SAM" id="SignalP"/>
    </source>
</evidence>
<protein>
    <recommendedName>
        <fullName evidence="4">Secreted protein</fullName>
    </recommendedName>
</protein>
<dbReference type="EMBL" id="JAARLZ010000001">
    <property type="protein sequence ID" value="NII04974.1"/>
    <property type="molecule type" value="Genomic_DNA"/>
</dbReference>
<keyword evidence="1" id="KW-0732">Signal</keyword>
<proteinExistence type="predicted"/>
<feature type="signal peptide" evidence="1">
    <location>
        <begin position="1"/>
        <end position="19"/>
    </location>
</feature>
<reference evidence="2 3" key="1">
    <citation type="submission" date="2020-03" db="EMBL/GenBank/DDBJ databases">
        <authorList>
            <person name="Lai Q."/>
        </authorList>
    </citation>
    <scope>NUCLEOTIDE SEQUENCE [LARGE SCALE GENOMIC DNA]</scope>
    <source>
        <strain evidence="2 3">CCUG 25036</strain>
    </source>
</reference>
<dbReference type="Proteomes" id="UP000490980">
    <property type="component" value="Unassembled WGS sequence"/>
</dbReference>
<evidence type="ECO:0008006" key="4">
    <source>
        <dbReference type="Google" id="ProtNLM"/>
    </source>
</evidence>
<organism evidence="2 3">
    <name type="scientific">Luteibacter anthropi</name>
    <dbReference type="NCBI Taxonomy" id="564369"/>
    <lineage>
        <taxon>Bacteria</taxon>
        <taxon>Pseudomonadati</taxon>
        <taxon>Pseudomonadota</taxon>
        <taxon>Gammaproteobacteria</taxon>
        <taxon>Lysobacterales</taxon>
        <taxon>Rhodanobacteraceae</taxon>
        <taxon>Luteibacter</taxon>
    </lineage>
</organism>
<dbReference type="RefSeq" id="WP_166945743.1">
    <property type="nucleotide sequence ID" value="NZ_JAARLZ010000001.1"/>
</dbReference>
<gene>
    <name evidence="2" type="ORF">HBF25_01085</name>
</gene>
<comment type="caution">
    <text evidence="2">The sequence shown here is derived from an EMBL/GenBank/DDBJ whole genome shotgun (WGS) entry which is preliminary data.</text>
</comment>